<dbReference type="EMBL" id="KZ678130">
    <property type="protein sequence ID" value="PSN71681.1"/>
    <property type="molecule type" value="Genomic_DNA"/>
</dbReference>
<keyword evidence="4" id="KW-1185">Reference proteome</keyword>
<accession>A0A2T2P1Y5</accession>
<feature type="compositionally biased region" description="Low complexity" evidence="1">
    <location>
        <begin position="886"/>
        <end position="897"/>
    </location>
</feature>
<organism evidence="3 4">
    <name type="scientific">Corynespora cassiicola Philippines</name>
    <dbReference type="NCBI Taxonomy" id="1448308"/>
    <lineage>
        <taxon>Eukaryota</taxon>
        <taxon>Fungi</taxon>
        <taxon>Dikarya</taxon>
        <taxon>Ascomycota</taxon>
        <taxon>Pezizomycotina</taxon>
        <taxon>Dothideomycetes</taxon>
        <taxon>Pleosporomycetidae</taxon>
        <taxon>Pleosporales</taxon>
        <taxon>Corynesporascaceae</taxon>
        <taxon>Corynespora</taxon>
    </lineage>
</organism>
<reference evidence="3 4" key="1">
    <citation type="journal article" date="2018" name="Front. Microbiol.">
        <title>Genome-Wide Analysis of Corynespora cassiicola Leaf Fall Disease Putative Effectors.</title>
        <authorList>
            <person name="Lopez D."/>
            <person name="Ribeiro S."/>
            <person name="Label P."/>
            <person name="Fumanal B."/>
            <person name="Venisse J.S."/>
            <person name="Kohler A."/>
            <person name="de Oliveira R.R."/>
            <person name="Labutti K."/>
            <person name="Lipzen A."/>
            <person name="Lail K."/>
            <person name="Bauer D."/>
            <person name="Ohm R.A."/>
            <person name="Barry K.W."/>
            <person name="Spatafora J."/>
            <person name="Grigoriev I.V."/>
            <person name="Martin F.M."/>
            <person name="Pujade-Renaud V."/>
        </authorList>
    </citation>
    <scope>NUCLEOTIDE SEQUENCE [LARGE SCALE GENOMIC DNA]</scope>
    <source>
        <strain evidence="3 4">Philippines</strain>
    </source>
</reference>
<evidence type="ECO:0000256" key="1">
    <source>
        <dbReference type="SAM" id="MobiDB-lite"/>
    </source>
</evidence>
<name>A0A2T2P1Y5_CORCC</name>
<dbReference type="STRING" id="1448308.A0A2T2P1Y5"/>
<dbReference type="SMART" id="SM00325">
    <property type="entry name" value="RhoGEF"/>
    <property type="match status" value="1"/>
</dbReference>
<evidence type="ECO:0000313" key="3">
    <source>
        <dbReference type="EMBL" id="PSN71681.1"/>
    </source>
</evidence>
<feature type="region of interest" description="Disordered" evidence="1">
    <location>
        <begin position="166"/>
        <end position="201"/>
    </location>
</feature>
<dbReference type="AlphaFoldDB" id="A0A2T2P1Y5"/>
<protein>
    <submittedName>
        <fullName evidence="3">Rho guanyl nucleotide exchange factor</fullName>
    </submittedName>
</protein>
<dbReference type="Pfam" id="PF00621">
    <property type="entry name" value="RhoGEF"/>
    <property type="match status" value="1"/>
</dbReference>
<dbReference type="OrthoDB" id="8059989at2759"/>
<dbReference type="GO" id="GO:0005085">
    <property type="term" value="F:guanyl-nucleotide exchange factor activity"/>
    <property type="evidence" value="ECO:0007669"/>
    <property type="project" value="InterPro"/>
</dbReference>
<dbReference type="PANTHER" id="PTHR45818:SF3">
    <property type="entry name" value="PROTEIN VAV"/>
    <property type="match status" value="1"/>
</dbReference>
<dbReference type="PANTHER" id="PTHR45818">
    <property type="entry name" value="PROTEIN VAV"/>
    <property type="match status" value="1"/>
</dbReference>
<dbReference type="InterPro" id="IPR035899">
    <property type="entry name" value="DBL_dom_sf"/>
</dbReference>
<feature type="compositionally biased region" description="Basic and acidic residues" evidence="1">
    <location>
        <begin position="1021"/>
        <end position="1033"/>
    </location>
</feature>
<dbReference type="InterPro" id="IPR000219">
    <property type="entry name" value="DH_dom"/>
</dbReference>
<feature type="region of interest" description="Disordered" evidence="1">
    <location>
        <begin position="886"/>
        <end position="922"/>
    </location>
</feature>
<gene>
    <name evidence="3" type="ORF">BS50DRAFT_484889</name>
</gene>
<feature type="domain" description="DH" evidence="2">
    <location>
        <begin position="327"/>
        <end position="585"/>
    </location>
</feature>
<feature type="region of interest" description="Disordered" evidence="1">
    <location>
        <begin position="938"/>
        <end position="1047"/>
    </location>
</feature>
<feature type="compositionally biased region" description="Acidic residues" evidence="1">
    <location>
        <begin position="180"/>
        <end position="191"/>
    </location>
</feature>
<evidence type="ECO:0000313" key="4">
    <source>
        <dbReference type="Proteomes" id="UP000240883"/>
    </source>
</evidence>
<evidence type="ECO:0000259" key="2">
    <source>
        <dbReference type="PROSITE" id="PS50010"/>
    </source>
</evidence>
<feature type="region of interest" description="Disordered" evidence="1">
    <location>
        <begin position="1"/>
        <end position="22"/>
    </location>
</feature>
<feature type="compositionally biased region" description="Low complexity" evidence="1">
    <location>
        <begin position="999"/>
        <end position="1014"/>
    </location>
</feature>
<dbReference type="Gene3D" id="1.20.900.10">
    <property type="entry name" value="Dbl homology (DH) domain"/>
    <property type="match status" value="1"/>
</dbReference>
<dbReference type="GO" id="GO:0005737">
    <property type="term" value="C:cytoplasm"/>
    <property type="evidence" value="ECO:0007669"/>
    <property type="project" value="TreeGrafter"/>
</dbReference>
<sequence>MAFVLSLRPQSPMKRSFSDNPHLHSCSPLPDAPLSALRDITPRNASACSLFTLGSNKVGDWLRGAENTPPPLTSRSLLDLVPEKDGLEADVWNTAYQTHAGVRGIDRPATSSARIGIPSYVPLDEPKDIIEPFDSGRSSPETMAVDANQEEPTGYFELFDAMQIPLPEGRYSDNTGSEAHEEEDQGEDDESVTAGSTGQPFRRWMSTLRRRHILRRKDNVTEVRPWSIELLDSDDLALPHLPQRPEPHHAKSDSMTSSLDCLTRMKSASITVASTTVAPRSDTGGLHCKIRLGNRSSNYSDARRSTDSHRGTLGPIIDESAWLRSLQRRKIVEEIITSEEGYIADLKVLINDYFMILTAVPAIPHQTRTAIQQNIAQILQLHEDLLAELHQAVPQADLAESLQTETYPATKAKHIRFHSADMIPGRAAENRVTRKFRHSLEIGRSPDRRSQGLVADTKTVGHIAKIFNKHMKRFFAYEEYGAHWTTMSQDLTATCKGLHGWQEYERGVEALSKVVASENNRDSSSRKALSFADLLIKPIQRVCKYPLLFDDLCRHTPVYDDPETHAELEKALFRLQETIKEVNKAKDDPQTRRLIEISWQLQDRLVFQEHTLSRALTFRLLGHVLVCGVLHVAYQTPERIKGQYMVCALYRSCLVLATTNRLYTPYHVVAAISLANGSIEEADNGRGIQCHTAPHTWKLVFEHGHRLHEVILSACSSQEEEIWKHQIRQRIASETHDFVEGQSTMQDMFSSLSLDIKSIGPVFGHADSLVRRMSVHRAATLGSKTNMAQVIIKNTQAQKTPEPPPPFAPTLVTRSQSHMSANHVPTLAPRRAERIRLETAMEDVWTKDVLPFPGIANRRVEDQIRASANSVMRKLSMASIASNFSRRSPSYSSISNARSDDSSGSKAHKGSHGTLRDRRPSPAVVDFHNAPAAFLPADFEVEDTRPTSRHQRFGDRAGSISSSERSLPGKPKRTRRLSGSVISLPRTDAGRGVDPRPISKGSSASTSGMNSSFGDTVSRPGSERQRKGSKDGSSHSASGSTPPAKKFLKSKSKIFKFWI</sequence>
<dbReference type="PROSITE" id="PS50010">
    <property type="entry name" value="DH_2"/>
    <property type="match status" value="1"/>
</dbReference>
<dbReference type="Proteomes" id="UP000240883">
    <property type="component" value="Unassembled WGS sequence"/>
</dbReference>
<dbReference type="SUPFAM" id="SSF48065">
    <property type="entry name" value="DBL homology domain (DH-domain)"/>
    <property type="match status" value="1"/>
</dbReference>
<proteinExistence type="predicted"/>